<dbReference type="EMBL" id="CP132191">
    <property type="protein sequence ID" value="WLP85629.1"/>
    <property type="molecule type" value="Genomic_DNA"/>
</dbReference>
<reference evidence="1" key="1">
    <citation type="submission" date="2023-08" db="EMBL/GenBank/DDBJ databases">
        <title>Complete genome sequence of Mycoplasma seminis 2200.</title>
        <authorList>
            <person name="Spergser J."/>
        </authorList>
    </citation>
    <scope>NUCLEOTIDE SEQUENCE [LARGE SCALE GENOMIC DNA]</scope>
    <source>
        <strain evidence="1">2200</strain>
    </source>
</reference>
<name>A0ABY9HAJ7_9MOLU</name>
<dbReference type="Proteomes" id="UP001237011">
    <property type="component" value="Chromosome"/>
</dbReference>
<dbReference type="PROSITE" id="PS51257">
    <property type="entry name" value="PROKAR_LIPOPROTEIN"/>
    <property type="match status" value="1"/>
</dbReference>
<gene>
    <name evidence="1" type="ORF">Q8852_00490</name>
</gene>
<sequence>MKNKFLILSTLSSVLIPAFVVSCNTNSQKDKKLNKEEINKNIEKFNTLVSNTIDSFNLNLYKYVISNEGKDGKKLNDTEISQVITEFKKQLKVFSKLINELEKNQINNTASIDAIIAKMKESNAFFKNVIFDNQNEELVWSISKEKLDKHNFSFVSNDKLTKAFNDSKENIQFFWLQKSLKHLNHDENDWMSYFNGTYNQEIQKNIAKTNSDLGILFLDKVLMDIYAAYSMIFTFKLENRTNLLLQESLNKDDVLLEGPFSIKIPSTLLFYLSLNLPTLNHKNKNLNKELIETLEADIYNIGYKINPFSNKISATASELYNKNIIINKHEYLGNFSRKNENILHEEYKNELLKYRDIFMNNLISINGLQNTYQNIIQAIVKDLKELRNNISVQTPLIKTFDKDMFEKNDDERDKFEKYQVEMTKELIDVIIQNLANDLKVLS</sequence>
<organism evidence="1 2">
    <name type="scientific">Mycoplasma seminis</name>
    <dbReference type="NCBI Taxonomy" id="512749"/>
    <lineage>
        <taxon>Bacteria</taxon>
        <taxon>Bacillati</taxon>
        <taxon>Mycoplasmatota</taxon>
        <taxon>Mollicutes</taxon>
        <taxon>Mycoplasmataceae</taxon>
        <taxon>Mycoplasma</taxon>
    </lineage>
</organism>
<protein>
    <recommendedName>
        <fullName evidence="3">Lipoprotein</fullName>
    </recommendedName>
</protein>
<keyword evidence="2" id="KW-1185">Reference proteome</keyword>
<evidence type="ECO:0000313" key="2">
    <source>
        <dbReference type="Proteomes" id="UP001237011"/>
    </source>
</evidence>
<evidence type="ECO:0008006" key="3">
    <source>
        <dbReference type="Google" id="ProtNLM"/>
    </source>
</evidence>
<proteinExistence type="predicted"/>
<evidence type="ECO:0000313" key="1">
    <source>
        <dbReference type="EMBL" id="WLP85629.1"/>
    </source>
</evidence>
<accession>A0ABY9HAJ7</accession>
<dbReference type="RefSeq" id="WP_305938059.1">
    <property type="nucleotide sequence ID" value="NZ_CP132191.1"/>
</dbReference>